<dbReference type="EMBL" id="CAUYUJ010017618">
    <property type="protein sequence ID" value="CAK0876350.1"/>
    <property type="molecule type" value="Genomic_DNA"/>
</dbReference>
<organism evidence="1 2">
    <name type="scientific">Prorocentrum cordatum</name>
    <dbReference type="NCBI Taxonomy" id="2364126"/>
    <lineage>
        <taxon>Eukaryota</taxon>
        <taxon>Sar</taxon>
        <taxon>Alveolata</taxon>
        <taxon>Dinophyceae</taxon>
        <taxon>Prorocentrales</taxon>
        <taxon>Prorocentraceae</taxon>
        <taxon>Prorocentrum</taxon>
    </lineage>
</organism>
<sequence length="161" mass="18641">MSYVRCQAELYRRAPRLRETDVLLHVGEDEASTARRARQCDTDACVHSSLAAWQELLNAWPMPTKMLKFSRNPCKQPGAKKAMHDALTSSWFRGYDWVIRTNPDLIFYDDSRMFSLMERSQNWAVVMKCGNIQTNTDFFAVRPDRLPVDAFSERNSTKLDA</sequence>
<evidence type="ECO:0000313" key="2">
    <source>
        <dbReference type="Proteomes" id="UP001189429"/>
    </source>
</evidence>
<evidence type="ECO:0000313" key="1">
    <source>
        <dbReference type="EMBL" id="CAK0876350.1"/>
    </source>
</evidence>
<evidence type="ECO:0008006" key="3">
    <source>
        <dbReference type="Google" id="ProtNLM"/>
    </source>
</evidence>
<proteinExistence type="predicted"/>
<name>A0ABN9VWA2_9DINO</name>
<gene>
    <name evidence="1" type="ORF">PCOR1329_LOCUS60767</name>
</gene>
<keyword evidence="2" id="KW-1185">Reference proteome</keyword>
<accession>A0ABN9VWA2</accession>
<dbReference type="Proteomes" id="UP001189429">
    <property type="component" value="Unassembled WGS sequence"/>
</dbReference>
<reference evidence="1" key="1">
    <citation type="submission" date="2023-10" db="EMBL/GenBank/DDBJ databases">
        <authorList>
            <person name="Chen Y."/>
            <person name="Shah S."/>
            <person name="Dougan E. K."/>
            <person name="Thang M."/>
            <person name="Chan C."/>
        </authorList>
    </citation>
    <scope>NUCLEOTIDE SEQUENCE [LARGE SCALE GENOMIC DNA]</scope>
</reference>
<protein>
    <recommendedName>
        <fullName evidence="3">Protein xylosyltransferase</fullName>
    </recommendedName>
</protein>
<comment type="caution">
    <text evidence="1">The sequence shown here is derived from an EMBL/GenBank/DDBJ whole genome shotgun (WGS) entry which is preliminary data.</text>
</comment>